<dbReference type="InterPro" id="IPR006164">
    <property type="entry name" value="DNA_bd_Ku70/Ku80"/>
</dbReference>
<dbReference type="Gene3D" id="2.40.290.10">
    <property type="match status" value="1"/>
</dbReference>
<dbReference type="InterPro" id="IPR009187">
    <property type="entry name" value="Prok_Ku"/>
</dbReference>
<dbReference type="InterPro" id="IPR016194">
    <property type="entry name" value="SPOC-like_C_dom_sf"/>
</dbReference>
<reference evidence="6" key="2">
    <citation type="submission" date="2023-12" db="EMBL/GenBank/DDBJ databases">
        <authorList>
            <person name="Sun Q."/>
            <person name="Inoue M."/>
        </authorList>
    </citation>
    <scope>NUCLEOTIDE SEQUENCE</scope>
    <source>
        <strain evidence="6">JCM 17590</strain>
    </source>
</reference>
<dbReference type="Proteomes" id="UP001415169">
    <property type="component" value="Unassembled WGS sequence"/>
</dbReference>
<keyword evidence="3" id="KW-0234">DNA repair</keyword>
<reference evidence="6" key="1">
    <citation type="journal article" date="2014" name="Int. J. Syst. Evol. Microbiol.">
        <title>Complete genome of a new Firmicutes species belonging to the dominant human colonic microbiota ('Ruminococcus bicirculans') reveals two chromosomes and a selective capacity to utilize plant glucans.</title>
        <authorList>
            <consortium name="NISC Comparative Sequencing Program"/>
            <person name="Wegmann U."/>
            <person name="Louis P."/>
            <person name="Goesmann A."/>
            <person name="Henrissat B."/>
            <person name="Duncan S.H."/>
            <person name="Flint H.J."/>
        </authorList>
    </citation>
    <scope>NUCLEOTIDE SEQUENCE</scope>
    <source>
        <strain evidence="6">JCM 17590</strain>
    </source>
</reference>
<dbReference type="PANTHER" id="PTHR41251:SF1">
    <property type="entry name" value="NON-HOMOLOGOUS END JOINING PROTEIN KU"/>
    <property type="match status" value="1"/>
</dbReference>
<name>A0ABP7ZM57_9MICO</name>
<organism evidence="6 7">
    <name type="scientific">Gryllotalpicola daejeonensis</name>
    <dbReference type="NCBI Taxonomy" id="993087"/>
    <lineage>
        <taxon>Bacteria</taxon>
        <taxon>Bacillati</taxon>
        <taxon>Actinomycetota</taxon>
        <taxon>Actinomycetes</taxon>
        <taxon>Micrococcales</taxon>
        <taxon>Microbacteriaceae</taxon>
        <taxon>Gryllotalpicola</taxon>
    </lineage>
</organism>
<keyword evidence="3" id="KW-0227">DNA damage</keyword>
<comment type="function">
    <text evidence="3">With LigD forms a non-homologous end joining (NHEJ) DNA repair enzyme, which repairs dsDNA breaks with reduced fidelity. Binds linear dsDNA with 5'- and 3'- overhangs but not closed circular dsDNA nor ssDNA. Recruits and stimulates the ligase activity of LigD.</text>
</comment>
<accession>A0ABP7ZM57</accession>
<feature type="domain" description="Ku" evidence="5">
    <location>
        <begin position="52"/>
        <end position="180"/>
    </location>
</feature>
<feature type="region of interest" description="Disordered" evidence="4">
    <location>
        <begin position="259"/>
        <end position="285"/>
    </location>
</feature>
<dbReference type="CDD" id="cd00789">
    <property type="entry name" value="KU_like"/>
    <property type="match status" value="1"/>
</dbReference>
<dbReference type="SUPFAM" id="SSF100939">
    <property type="entry name" value="SPOC domain-like"/>
    <property type="match status" value="1"/>
</dbReference>
<dbReference type="SMART" id="SM00559">
    <property type="entry name" value="Ku78"/>
    <property type="match status" value="1"/>
</dbReference>
<protein>
    <recommendedName>
        <fullName evidence="3">Non-homologous end joining protein Ku</fullName>
    </recommendedName>
</protein>
<evidence type="ECO:0000256" key="3">
    <source>
        <dbReference type="HAMAP-Rule" id="MF_01875"/>
    </source>
</evidence>
<dbReference type="PANTHER" id="PTHR41251">
    <property type="entry name" value="NON-HOMOLOGOUS END JOINING PROTEIN KU"/>
    <property type="match status" value="1"/>
</dbReference>
<dbReference type="RefSeq" id="WP_344792153.1">
    <property type="nucleotide sequence ID" value="NZ_BAABBV010000001.1"/>
</dbReference>
<evidence type="ECO:0000313" key="6">
    <source>
        <dbReference type="EMBL" id="GAA4164011.1"/>
    </source>
</evidence>
<gene>
    <name evidence="3" type="primary">ku</name>
    <name evidence="6" type="ORF">GCM10022286_25270</name>
</gene>
<sequence>MRAIGKRSISFGLVNVPVKIYTATQDHDISLHQVHDKDGGRIHYERRCDVCGKVIPFEHIDHAYDSGDRTVVISDEDMESLPEASRDDVEVVEFVPSEQLDPITFERSYYLEPEKGGVKAYVLLRRTLERTDRTAIVRFALRNKTHLGALRVHDDGVMVLQSLLWGDEVREADFSVLEKPPRITPKEQELADSLVKSLEADFNPAVYKDEYQEELQKLIDAKLEEGDSVDTAATFGEEAEEGEEEGGAEVVDLMEALRRSVDRKRSSRSSDSDKSSSGTRRRKAN</sequence>
<evidence type="ECO:0000256" key="1">
    <source>
        <dbReference type="ARBA" id="ARBA00023125"/>
    </source>
</evidence>
<evidence type="ECO:0000259" key="5">
    <source>
        <dbReference type="SMART" id="SM00559"/>
    </source>
</evidence>
<comment type="subunit">
    <text evidence="3">Homodimer. Interacts with LigD.</text>
</comment>
<dbReference type="PIRSF" id="PIRSF006493">
    <property type="entry name" value="Prok_Ku"/>
    <property type="match status" value="1"/>
</dbReference>
<dbReference type="EMBL" id="BAABBV010000001">
    <property type="protein sequence ID" value="GAA4164011.1"/>
    <property type="molecule type" value="Genomic_DNA"/>
</dbReference>
<evidence type="ECO:0000256" key="4">
    <source>
        <dbReference type="SAM" id="MobiDB-lite"/>
    </source>
</evidence>
<comment type="similarity">
    <text evidence="3">Belongs to the prokaryotic Ku family.</text>
</comment>
<keyword evidence="7" id="KW-1185">Reference proteome</keyword>
<dbReference type="HAMAP" id="MF_01875">
    <property type="entry name" value="Prokaryotic_Ku"/>
    <property type="match status" value="1"/>
</dbReference>
<comment type="caution">
    <text evidence="6">The sequence shown here is derived from an EMBL/GenBank/DDBJ whole genome shotgun (WGS) entry which is preliminary data.</text>
</comment>
<proteinExistence type="inferred from homology"/>
<keyword evidence="1 3" id="KW-0238">DNA-binding</keyword>
<evidence type="ECO:0000256" key="2">
    <source>
        <dbReference type="ARBA" id="ARBA00023172"/>
    </source>
</evidence>
<feature type="compositionally biased region" description="Basic and acidic residues" evidence="4">
    <location>
        <begin position="259"/>
        <end position="274"/>
    </location>
</feature>
<dbReference type="NCBIfam" id="TIGR02772">
    <property type="entry name" value="Ku_bact"/>
    <property type="match status" value="1"/>
</dbReference>
<keyword evidence="2 3" id="KW-0233">DNA recombination</keyword>
<evidence type="ECO:0000313" key="7">
    <source>
        <dbReference type="Proteomes" id="UP001415169"/>
    </source>
</evidence>
<dbReference type="Pfam" id="PF02735">
    <property type="entry name" value="Ku"/>
    <property type="match status" value="1"/>
</dbReference>